<dbReference type="GO" id="GO:0005634">
    <property type="term" value="C:nucleus"/>
    <property type="evidence" value="ECO:0007669"/>
    <property type="project" value="TreeGrafter"/>
</dbReference>
<evidence type="ECO:0000256" key="5">
    <source>
        <dbReference type="SAM" id="MobiDB-lite"/>
    </source>
</evidence>
<dbReference type="GO" id="GO:0048254">
    <property type="term" value="P:snoRNA localization"/>
    <property type="evidence" value="ECO:0007669"/>
    <property type="project" value="TreeGrafter"/>
</dbReference>
<evidence type="ECO:0000256" key="2">
    <source>
        <dbReference type="ARBA" id="ARBA00022771"/>
    </source>
</evidence>
<dbReference type="InterPro" id="IPR013087">
    <property type="entry name" value="Znf_C2H2_type"/>
</dbReference>
<dbReference type="PANTHER" id="PTHR13483">
    <property type="entry name" value="BOX C_D SNORNA PROTEIN 1-RELATED"/>
    <property type="match status" value="1"/>
</dbReference>
<feature type="region of interest" description="Disordered" evidence="5">
    <location>
        <begin position="50"/>
        <end position="81"/>
    </location>
</feature>
<reference evidence="8" key="1">
    <citation type="journal article" date="2017" name="bioRxiv">
        <title>Conservation of a gene cluster reveals novel cercosporin biosynthetic mechanisms and extends production to the genus Colletotrichum.</title>
        <authorList>
            <person name="de Jonge R."/>
            <person name="Ebert M.K."/>
            <person name="Huitt-Roehl C.R."/>
            <person name="Pal P."/>
            <person name="Suttle J.C."/>
            <person name="Spanner R.E."/>
            <person name="Neubauer J.D."/>
            <person name="Jurick W.M.II."/>
            <person name="Stott K.A."/>
            <person name="Secor G.A."/>
            <person name="Thomma B.P.H.J."/>
            <person name="Van de Peer Y."/>
            <person name="Townsend C.A."/>
            <person name="Bolton M.D."/>
        </authorList>
    </citation>
    <scope>NUCLEOTIDE SEQUENCE [LARGE SCALE GENOMIC DNA]</scope>
    <source>
        <strain evidence="8">CBS538.71</strain>
    </source>
</reference>
<protein>
    <recommendedName>
        <fullName evidence="6">HIT-type domain-containing protein</fullName>
    </recommendedName>
</protein>
<dbReference type="Pfam" id="PF04438">
    <property type="entry name" value="zf-HIT"/>
    <property type="match status" value="1"/>
</dbReference>
<evidence type="ECO:0000313" key="7">
    <source>
        <dbReference type="EMBL" id="PPJ53474.1"/>
    </source>
</evidence>
<feature type="compositionally biased region" description="Basic and acidic residues" evidence="5">
    <location>
        <begin position="67"/>
        <end position="81"/>
    </location>
</feature>
<dbReference type="Proteomes" id="UP000237631">
    <property type="component" value="Unassembled WGS sequence"/>
</dbReference>
<dbReference type="PROSITE" id="PS00028">
    <property type="entry name" value="ZINC_FINGER_C2H2_1"/>
    <property type="match status" value="1"/>
</dbReference>
<sequence>MPAICGVCHEAESKYRCPKCEMRYCSVACNKIHKPVHEDEASTIPSFTAAAAPQDSAVQDSISTNQQDDKPKPRKNSKFDGFENDAELRRLLTRYPYLRYQIQLVYGITIEPGPEDTYTWGKQKWFDDGSAPQRPKTFRGRGGRGRGGFRGGYQGGRGNIADELPVDERQHGPWTQVKADKQGLDLIKKLREVNHVELSEGMREFTKLCTIRFGG</sequence>
<organism evidence="7 8">
    <name type="scientific">Cercospora berteroae</name>
    <dbReference type="NCBI Taxonomy" id="357750"/>
    <lineage>
        <taxon>Eukaryota</taxon>
        <taxon>Fungi</taxon>
        <taxon>Dikarya</taxon>
        <taxon>Ascomycota</taxon>
        <taxon>Pezizomycotina</taxon>
        <taxon>Dothideomycetes</taxon>
        <taxon>Dothideomycetidae</taxon>
        <taxon>Mycosphaerellales</taxon>
        <taxon>Mycosphaerellaceae</taxon>
        <taxon>Cercospora</taxon>
    </lineage>
</organism>
<dbReference type="AlphaFoldDB" id="A0A2S6C166"/>
<keyword evidence="3" id="KW-0862">Zinc</keyword>
<dbReference type="GO" id="GO:0008270">
    <property type="term" value="F:zinc ion binding"/>
    <property type="evidence" value="ECO:0007669"/>
    <property type="project" value="UniProtKB-UniRule"/>
</dbReference>
<accession>A0A2S6C166</accession>
<gene>
    <name evidence="7" type="ORF">CBER1_00413</name>
</gene>
<dbReference type="PANTHER" id="PTHR13483:SF11">
    <property type="entry name" value="ZINC FINGER HIT DOMAIN-CONTAINING PROTEIN 3"/>
    <property type="match status" value="1"/>
</dbReference>
<evidence type="ECO:0000256" key="3">
    <source>
        <dbReference type="ARBA" id="ARBA00022833"/>
    </source>
</evidence>
<keyword evidence="2 4" id="KW-0863">Zinc-finger</keyword>
<dbReference type="OrthoDB" id="18412at2759"/>
<comment type="caution">
    <text evidence="7">The sequence shown here is derived from an EMBL/GenBank/DDBJ whole genome shotgun (WGS) entry which is preliminary data.</text>
</comment>
<dbReference type="GO" id="GO:0000492">
    <property type="term" value="P:box C/D snoRNP assembly"/>
    <property type="evidence" value="ECO:0007669"/>
    <property type="project" value="TreeGrafter"/>
</dbReference>
<dbReference type="CDD" id="cd23024">
    <property type="entry name" value="zf-HIT_ZNHIT2-3"/>
    <property type="match status" value="1"/>
</dbReference>
<dbReference type="GO" id="GO:0070761">
    <property type="term" value="C:pre-snoRNP complex"/>
    <property type="evidence" value="ECO:0007669"/>
    <property type="project" value="TreeGrafter"/>
</dbReference>
<feature type="domain" description="HIT-type" evidence="6">
    <location>
        <begin position="5"/>
        <end position="42"/>
    </location>
</feature>
<dbReference type="GO" id="GO:0000463">
    <property type="term" value="P:maturation of LSU-rRNA from tricistronic rRNA transcript (SSU-rRNA, 5.8S rRNA, LSU-rRNA)"/>
    <property type="evidence" value="ECO:0007669"/>
    <property type="project" value="TreeGrafter"/>
</dbReference>
<dbReference type="Gene3D" id="3.30.60.190">
    <property type="match status" value="1"/>
</dbReference>
<dbReference type="SUPFAM" id="SSF144232">
    <property type="entry name" value="HIT/MYND zinc finger-like"/>
    <property type="match status" value="1"/>
</dbReference>
<evidence type="ECO:0000259" key="6">
    <source>
        <dbReference type="PROSITE" id="PS51083"/>
    </source>
</evidence>
<dbReference type="InterPro" id="IPR007529">
    <property type="entry name" value="Znf_HIT"/>
</dbReference>
<dbReference type="EMBL" id="PNEN01000578">
    <property type="protein sequence ID" value="PPJ53474.1"/>
    <property type="molecule type" value="Genomic_DNA"/>
</dbReference>
<name>A0A2S6C166_9PEZI</name>
<feature type="compositionally biased region" description="Gly residues" evidence="5">
    <location>
        <begin position="145"/>
        <end position="158"/>
    </location>
</feature>
<proteinExistence type="predicted"/>
<dbReference type="PROSITE" id="PS51083">
    <property type="entry name" value="ZF_HIT"/>
    <property type="match status" value="1"/>
</dbReference>
<dbReference type="InterPro" id="IPR051639">
    <property type="entry name" value="BCD1"/>
</dbReference>
<evidence type="ECO:0000256" key="1">
    <source>
        <dbReference type="ARBA" id="ARBA00022723"/>
    </source>
</evidence>
<evidence type="ECO:0000313" key="8">
    <source>
        <dbReference type="Proteomes" id="UP000237631"/>
    </source>
</evidence>
<keyword evidence="1" id="KW-0479">Metal-binding</keyword>
<keyword evidence="8" id="KW-1185">Reference proteome</keyword>
<feature type="compositionally biased region" description="Polar residues" evidence="5">
    <location>
        <begin position="56"/>
        <end position="66"/>
    </location>
</feature>
<evidence type="ECO:0000256" key="4">
    <source>
        <dbReference type="PROSITE-ProRule" id="PRU00453"/>
    </source>
</evidence>
<feature type="region of interest" description="Disordered" evidence="5">
    <location>
        <begin position="124"/>
        <end position="158"/>
    </location>
</feature>